<evidence type="ECO:0000313" key="12">
    <source>
        <dbReference type="EMBL" id="CAF3760606.1"/>
    </source>
</evidence>
<evidence type="ECO:0000256" key="3">
    <source>
        <dbReference type="ARBA" id="ARBA00022692"/>
    </source>
</evidence>
<evidence type="ECO:0000256" key="7">
    <source>
        <dbReference type="ARBA" id="ARBA00023170"/>
    </source>
</evidence>
<sequence>MSSPTMFIILTSLPGPSIVCTLFLFYQFLQLPPLRHKPRNYLVICLLIMNFIQEIIELPPRLYFLYNGTVIFPNTHFCDFWNWCQYTLVSINLLIMALTSIDRYLLIFNHIFLSQHTILLRQIPLLLCILFPSIFYIIGIYGIPCKNIYNFNTIGCGLPCFFSLSSFAVIFKNIIMICLPVMLTIVMSCVLITRVYIQRKSMKRRRNFWKESVQMIIQLLPILILYLSIWIPLSILFYFSTFGTRKGKNIVMPLINDYFGNLKYLVNLIYPFLVLFGQIELRTKIKTILSNCCRYRRRARAAVVPLTNTIERHIHP</sequence>
<evidence type="ECO:0000256" key="8">
    <source>
        <dbReference type="ARBA" id="ARBA00023224"/>
    </source>
</evidence>
<gene>
    <name evidence="12" type="ORF">OKA104_LOCUS16225</name>
    <name evidence="11" type="ORF">VCS650_LOCUS20273</name>
</gene>
<keyword evidence="8" id="KW-0807">Transducer</keyword>
<feature type="transmembrane region" description="Helical" evidence="9">
    <location>
        <begin position="41"/>
        <end position="60"/>
    </location>
</feature>
<keyword evidence="2" id="KW-1003">Cell membrane</keyword>
<dbReference type="CDD" id="cd00637">
    <property type="entry name" value="7tm_classA_rhodopsin-like"/>
    <property type="match status" value="1"/>
</dbReference>
<dbReference type="Pfam" id="PF00001">
    <property type="entry name" value="7tm_1"/>
    <property type="match status" value="1"/>
</dbReference>
<dbReference type="GO" id="GO:0004930">
    <property type="term" value="F:G protein-coupled receptor activity"/>
    <property type="evidence" value="ECO:0007669"/>
    <property type="project" value="UniProtKB-KW"/>
</dbReference>
<keyword evidence="3 9" id="KW-0812">Transmembrane</keyword>
<dbReference type="PANTHER" id="PTHR24249:SF372">
    <property type="entry name" value="G-PROTEIN COUPLED RECEPTORS FAMILY 1 PROFILE DOMAIN-CONTAINING PROTEIN"/>
    <property type="match status" value="1"/>
</dbReference>
<organism evidence="11 13">
    <name type="scientific">Adineta steineri</name>
    <dbReference type="NCBI Taxonomy" id="433720"/>
    <lineage>
        <taxon>Eukaryota</taxon>
        <taxon>Metazoa</taxon>
        <taxon>Spiralia</taxon>
        <taxon>Gnathifera</taxon>
        <taxon>Rotifera</taxon>
        <taxon>Eurotatoria</taxon>
        <taxon>Bdelloidea</taxon>
        <taxon>Adinetida</taxon>
        <taxon>Adinetidae</taxon>
        <taxon>Adineta</taxon>
    </lineage>
</organism>
<keyword evidence="4 9" id="KW-1133">Transmembrane helix</keyword>
<dbReference type="PANTHER" id="PTHR24249">
    <property type="entry name" value="HISTAMINE RECEPTOR-RELATED G-PROTEIN COUPLED RECEPTOR"/>
    <property type="match status" value="1"/>
</dbReference>
<dbReference type="Proteomes" id="UP000663891">
    <property type="component" value="Unassembled WGS sequence"/>
</dbReference>
<dbReference type="PROSITE" id="PS00237">
    <property type="entry name" value="G_PROTEIN_RECEP_F1_1"/>
    <property type="match status" value="1"/>
</dbReference>
<dbReference type="AlphaFoldDB" id="A0A814PEN6"/>
<evidence type="ECO:0000256" key="1">
    <source>
        <dbReference type="ARBA" id="ARBA00004651"/>
    </source>
</evidence>
<name>A0A814PEN6_9BILA</name>
<dbReference type="Proteomes" id="UP000663881">
    <property type="component" value="Unassembled WGS sequence"/>
</dbReference>
<reference evidence="11" key="1">
    <citation type="submission" date="2021-02" db="EMBL/GenBank/DDBJ databases">
        <authorList>
            <person name="Nowell W R."/>
        </authorList>
    </citation>
    <scope>NUCLEOTIDE SEQUENCE</scope>
</reference>
<keyword evidence="6 9" id="KW-0472">Membrane</keyword>
<proteinExistence type="predicted"/>
<dbReference type="OrthoDB" id="10027941at2759"/>
<feature type="transmembrane region" description="Helical" evidence="9">
    <location>
        <begin position="258"/>
        <end position="276"/>
    </location>
</feature>
<feature type="transmembrane region" description="Helical" evidence="9">
    <location>
        <begin position="122"/>
        <end position="143"/>
    </location>
</feature>
<dbReference type="EMBL" id="CAJNON010000208">
    <property type="protein sequence ID" value="CAF1104244.1"/>
    <property type="molecule type" value="Genomic_DNA"/>
</dbReference>
<dbReference type="Gene3D" id="1.20.1070.10">
    <property type="entry name" value="Rhodopsin 7-helix transmembrane proteins"/>
    <property type="match status" value="1"/>
</dbReference>
<evidence type="ECO:0000313" key="11">
    <source>
        <dbReference type="EMBL" id="CAF1104244.1"/>
    </source>
</evidence>
<evidence type="ECO:0000259" key="10">
    <source>
        <dbReference type="PROSITE" id="PS50262"/>
    </source>
</evidence>
<dbReference type="SUPFAM" id="SSF81321">
    <property type="entry name" value="Family A G protein-coupled receptor-like"/>
    <property type="match status" value="1"/>
</dbReference>
<feature type="transmembrane region" description="Helical" evidence="9">
    <location>
        <begin position="6"/>
        <end position="29"/>
    </location>
</feature>
<dbReference type="PROSITE" id="PS50262">
    <property type="entry name" value="G_PROTEIN_RECEP_F1_2"/>
    <property type="match status" value="1"/>
</dbReference>
<protein>
    <recommendedName>
        <fullName evidence="10">G-protein coupled receptors family 1 profile domain-containing protein</fullName>
    </recommendedName>
</protein>
<dbReference type="GO" id="GO:0005886">
    <property type="term" value="C:plasma membrane"/>
    <property type="evidence" value="ECO:0007669"/>
    <property type="project" value="UniProtKB-SubCell"/>
</dbReference>
<feature type="domain" description="G-protein coupled receptors family 1 profile" evidence="10">
    <location>
        <begin position="15"/>
        <end position="274"/>
    </location>
</feature>
<evidence type="ECO:0000313" key="13">
    <source>
        <dbReference type="Proteomes" id="UP000663891"/>
    </source>
</evidence>
<keyword evidence="7" id="KW-0675">Receptor</keyword>
<accession>A0A814PEN6</accession>
<dbReference type="InterPro" id="IPR017452">
    <property type="entry name" value="GPCR_Rhodpsn_7TM"/>
</dbReference>
<evidence type="ECO:0000256" key="5">
    <source>
        <dbReference type="ARBA" id="ARBA00023040"/>
    </source>
</evidence>
<dbReference type="InterPro" id="IPR050569">
    <property type="entry name" value="TAAR"/>
</dbReference>
<evidence type="ECO:0000256" key="2">
    <source>
        <dbReference type="ARBA" id="ARBA00022475"/>
    </source>
</evidence>
<feature type="transmembrane region" description="Helical" evidence="9">
    <location>
        <begin position="217"/>
        <end position="238"/>
    </location>
</feature>
<comment type="subcellular location">
    <subcellularLocation>
        <location evidence="1">Cell membrane</location>
        <topology evidence="1">Multi-pass membrane protein</topology>
    </subcellularLocation>
</comment>
<keyword evidence="5" id="KW-0297">G-protein coupled receptor</keyword>
<dbReference type="InterPro" id="IPR000276">
    <property type="entry name" value="GPCR_Rhodpsn"/>
</dbReference>
<feature type="transmembrane region" description="Helical" evidence="9">
    <location>
        <begin position="174"/>
        <end position="197"/>
    </location>
</feature>
<evidence type="ECO:0000256" key="9">
    <source>
        <dbReference type="SAM" id="Phobius"/>
    </source>
</evidence>
<evidence type="ECO:0000256" key="6">
    <source>
        <dbReference type="ARBA" id="ARBA00023136"/>
    </source>
</evidence>
<comment type="caution">
    <text evidence="11">The sequence shown here is derived from an EMBL/GenBank/DDBJ whole genome shotgun (WGS) entry which is preliminary data.</text>
</comment>
<feature type="transmembrane region" description="Helical" evidence="9">
    <location>
        <begin position="80"/>
        <end position="101"/>
    </location>
</feature>
<evidence type="ECO:0000256" key="4">
    <source>
        <dbReference type="ARBA" id="ARBA00022989"/>
    </source>
</evidence>
<dbReference type="EMBL" id="CAJOAY010000921">
    <property type="protein sequence ID" value="CAF3760606.1"/>
    <property type="molecule type" value="Genomic_DNA"/>
</dbReference>